<keyword evidence="2" id="KW-1185">Reference proteome</keyword>
<dbReference type="EMBL" id="PXYY01000075">
    <property type="protein sequence ID" value="PSJ79753.1"/>
    <property type="molecule type" value="Genomic_DNA"/>
</dbReference>
<name>A0A2P7TYM5_9NEIS</name>
<dbReference type="AlphaFoldDB" id="A0A2P7TYM5"/>
<reference evidence="1 2" key="1">
    <citation type="submission" date="2018-03" db="EMBL/GenBank/DDBJ databases">
        <title>Neisseria weixii sp. nov., isolated from the intestinal contents of Tibetan Plateau pika (Ochotona curzoniae) in Yushu, Qinghai Province, China.</title>
        <authorList>
            <person name="Gui Z."/>
        </authorList>
    </citation>
    <scope>NUCLEOTIDE SEQUENCE [LARGE SCALE GENOMIC DNA]</scope>
    <source>
        <strain evidence="1 2">ATCC 51483</strain>
    </source>
</reference>
<dbReference type="Proteomes" id="UP000241868">
    <property type="component" value="Unassembled WGS sequence"/>
</dbReference>
<sequence length="212" mass="23868">MNNALNAKLSKLVYGSVPDSTDYFAKAHPFDRLILLIRHIYHVLDGQHGLTQVTLRIHCGNKQGQIRLLSMPPDADSAVIRLKRWNIYQRIAEQVLDSSRISVLLAHVKKEGDTKQVYCEDIVQQMINGFGLAAAESDRAPQLTGNQYPEYLNEPSAHPKQDVRNIISHRGKSLSLINTQPKTENYATAWTQSSKAAPIRVSRFSFGGYKQK</sequence>
<accession>A0A2P7TYM5</accession>
<dbReference type="OrthoDB" id="8607043at2"/>
<comment type="caution">
    <text evidence="1">The sequence shown here is derived from an EMBL/GenBank/DDBJ whole genome shotgun (WGS) entry which is preliminary data.</text>
</comment>
<organism evidence="1 2">
    <name type="scientific">Neisseria iguanae</name>
    <dbReference type="NCBI Taxonomy" id="90242"/>
    <lineage>
        <taxon>Bacteria</taxon>
        <taxon>Pseudomonadati</taxon>
        <taxon>Pseudomonadota</taxon>
        <taxon>Betaproteobacteria</taxon>
        <taxon>Neisseriales</taxon>
        <taxon>Neisseriaceae</taxon>
        <taxon>Neisseria</taxon>
    </lineage>
</organism>
<evidence type="ECO:0000313" key="2">
    <source>
        <dbReference type="Proteomes" id="UP000241868"/>
    </source>
</evidence>
<dbReference type="RefSeq" id="WP_106742494.1">
    <property type="nucleotide sequence ID" value="NZ_PXYY01000075.1"/>
</dbReference>
<evidence type="ECO:0000313" key="1">
    <source>
        <dbReference type="EMBL" id="PSJ79753.1"/>
    </source>
</evidence>
<protein>
    <submittedName>
        <fullName evidence="1">Uncharacterized protein</fullName>
    </submittedName>
</protein>
<gene>
    <name evidence="1" type="ORF">C7N83_10280</name>
</gene>
<proteinExistence type="predicted"/>